<dbReference type="PANTHER" id="PTHR46245">
    <property type="entry name" value="B3 DOMAIN-CONTAINING PROTEIN OS07G0563300"/>
    <property type="match status" value="1"/>
</dbReference>
<evidence type="ECO:0000256" key="9">
    <source>
        <dbReference type="SAM" id="MobiDB-lite"/>
    </source>
</evidence>
<evidence type="ECO:0000256" key="7">
    <source>
        <dbReference type="ARBA" id="ARBA00023163"/>
    </source>
</evidence>
<feature type="compositionally biased region" description="Polar residues" evidence="9">
    <location>
        <begin position="286"/>
        <end position="320"/>
    </location>
</feature>
<dbReference type="InterPro" id="IPR015300">
    <property type="entry name" value="DNA-bd_pseudobarrel_sf"/>
</dbReference>
<dbReference type="Pfam" id="PF25813">
    <property type="entry name" value="zf_VAL1_N"/>
    <property type="match status" value="1"/>
</dbReference>
<evidence type="ECO:0000256" key="5">
    <source>
        <dbReference type="ARBA" id="ARBA00023015"/>
    </source>
</evidence>
<dbReference type="Pfam" id="PF07496">
    <property type="entry name" value="zf-CW"/>
    <property type="match status" value="1"/>
</dbReference>
<keyword evidence="3" id="KW-0863">Zinc-finger</keyword>
<evidence type="ECO:0000256" key="4">
    <source>
        <dbReference type="ARBA" id="ARBA00022833"/>
    </source>
</evidence>
<keyword evidence="8" id="KW-0539">Nucleus</keyword>
<protein>
    <submittedName>
        <fullName evidence="12">B3 domain-containing protein</fullName>
    </submittedName>
</protein>
<dbReference type="PROSITE" id="PS50863">
    <property type="entry name" value="B3"/>
    <property type="match status" value="1"/>
</dbReference>
<feature type="compositionally biased region" description="Basic and acidic residues" evidence="9">
    <location>
        <begin position="839"/>
        <end position="856"/>
    </location>
</feature>
<feature type="region of interest" description="Disordered" evidence="9">
    <location>
        <begin position="566"/>
        <end position="622"/>
    </location>
</feature>
<sequence length="939" mass="104264">MQNYFSASLKFLLNSRLLRFLARTPKHDLSLFDHLLSPFRSSPHDLGAARRDFLKILVYAAWRRSVYLRAMSSSSAAAGPKICFNVHCKDAITDQVRRKGWKLRSGEFSELCERCYSTFDKGSFCETFHSDATGWRKCESCGKRIHCGCIVSIPSYMLLDAGGVECMVCVRKAYSSVPNQIWSPPVTLSPQVSERSKDFSVKSWNQAVSSYPGQWRHPANIWNSSSIQSDLHQRLSFEFDRPNAERLLAGTRSSFSAQEKKAEELSERITSGGISHVVRDRYGDNDSMSGRKGTTSEACSTGPSGVNFEARQSSQGNPSTILKGDSSALLIGLAAPFSGINETSDPARISTTQPHRQAAPSSLSKQFYPNTTNSVESCNESQSQTRNGRGRADPKARSHLLPRYWPRITDQELQKISGDSNSVITPLFEKMLSASDAGRIGRLVLPKKCAEAYFPLISQPEGLPLKMQDANGKEWVFQFRFWPNNNSRMYVLEGVTPCIQSMQLQAGDTVTFSRIDPEGKLVMGFRKASNTPNSEQENHAAKAGDSSSVTSHVKTNAMDFIANLPLRPHKGSTESRNQSNTADRASWARNDKGGFIQKDGSIPKSSHNHFKRKGGNLGSKSKRLRIENEESIELNLTWEEAQVLLRPASDEGATVISVEGYDFEEFEEAPVLGMPTYFAKNQDGDVNSRWGQCEDCSKWRKLPLDALLRHRWTCSDNKWDSDRSSCSDPQEISSDIAHLLPTKTGSSKRSKVKVENETVEVSDGLDTLANLAILGEGESLPASSQATTKHPRHRAGCTCIVCIQPPSGKGPKHKQTCTCNVCLTVKRRFRTLMLRREKRQSEKEAEGVGNRKKEDLPNNQPEAMAPPAALVLEHMEPSNSLEMPMANNDVANDECEKKWAAPSPIKTRIDLNIQPEREEEPSPVAEAGSLIRPFQGTVD</sequence>
<evidence type="ECO:0000256" key="3">
    <source>
        <dbReference type="ARBA" id="ARBA00022771"/>
    </source>
</evidence>
<name>A0A2I0AA82_9ASPA</name>
<keyword evidence="2" id="KW-0479">Metal-binding</keyword>
<feature type="compositionally biased region" description="Polar residues" evidence="9">
    <location>
        <begin position="342"/>
        <end position="387"/>
    </location>
</feature>
<evidence type="ECO:0000259" key="11">
    <source>
        <dbReference type="PROSITE" id="PS51050"/>
    </source>
</evidence>
<dbReference type="Proteomes" id="UP000236161">
    <property type="component" value="Unassembled WGS sequence"/>
</dbReference>
<evidence type="ECO:0000256" key="2">
    <source>
        <dbReference type="ARBA" id="ARBA00022723"/>
    </source>
</evidence>
<feature type="region of interest" description="Disordered" evidence="9">
    <location>
        <begin position="342"/>
        <end position="398"/>
    </location>
</feature>
<dbReference type="PROSITE" id="PS51050">
    <property type="entry name" value="ZF_CW"/>
    <property type="match status" value="1"/>
</dbReference>
<keyword evidence="6" id="KW-0238">DNA-binding</keyword>
<dbReference type="InterPro" id="IPR003340">
    <property type="entry name" value="B3_DNA-bd"/>
</dbReference>
<accession>A0A2I0AA82</accession>
<dbReference type="STRING" id="1088818.A0A2I0AA82"/>
<dbReference type="SMART" id="SM01019">
    <property type="entry name" value="B3"/>
    <property type="match status" value="1"/>
</dbReference>
<dbReference type="CDD" id="cd10017">
    <property type="entry name" value="B3_DNA"/>
    <property type="match status" value="1"/>
</dbReference>
<evidence type="ECO:0000256" key="8">
    <source>
        <dbReference type="ARBA" id="ARBA00023242"/>
    </source>
</evidence>
<feature type="region of interest" description="Disordered" evidence="9">
    <location>
        <begin position="835"/>
        <end position="863"/>
    </location>
</feature>
<dbReference type="OrthoDB" id="757982at2759"/>
<reference evidence="12 13" key="1">
    <citation type="journal article" date="2017" name="Nature">
        <title>The Apostasia genome and the evolution of orchids.</title>
        <authorList>
            <person name="Zhang G.Q."/>
            <person name="Liu K.W."/>
            <person name="Li Z."/>
            <person name="Lohaus R."/>
            <person name="Hsiao Y.Y."/>
            <person name="Niu S.C."/>
            <person name="Wang J.Y."/>
            <person name="Lin Y.C."/>
            <person name="Xu Q."/>
            <person name="Chen L.J."/>
            <person name="Yoshida K."/>
            <person name="Fujiwara S."/>
            <person name="Wang Z.W."/>
            <person name="Zhang Y.Q."/>
            <person name="Mitsuda N."/>
            <person name="Wang M."/>
            <person name="Liu G.H."/>
            <person name="Pecoraro L."/>
            <person name="Huang H.X."/>
            <person name="Xiao X.J."/>
            <person name="Lin M."/>
            <person name="Wu X.Y."/>
            <person name="Wu W.L."/>
            <person name="Chen Y.Y."/>
            <person name="Chang S.B."/>
            <person name="Sakamoto S."/>
            <person name="Ohme-Takagi M."/>
            <person name="Yagi M."/>
            <person name="Zeng S.J."/>
            <person name="Shen C.Y."/>
            <person name="Yeh C.M."/>
            <person name="Luo Y.B."/>
            <person name="Tsai W.C."/>
            <person name="Van de Peer Y."/>
            <person name="Liu Z.J."/>
        </authorList>
    </citation>
    <scope>NUCLEOTIDE SEQUENCE [LARGE SCALE GENOMIC DNA]</scope>
    <source>
        <strain evidence="13">cv. Shenzhen</strain>
        <tissue evidence="12">Stem</tissue>
    </source>
</reference>
<evidence type="ECO:0000313" key="12">
    <source>
        <dbReference type="EMBL" id="PKA52415.1"/>
    </source>
</evidence>
<dbReference type="GO" id="GO:0003677">
    <property type="term" value="F:DNA binding"/>
    <property type="evidence" value="ECO:0007669"/>
    <property type="project" value="UniProtKB-KW"/>
</dbReference>
<dbReference type="SUPFAM" id="SSF101936">
    <property type="entry name" value="DNA-binding pseudobarrel domain"/>
    <property type="match status" value="1"/>
</dbReference>
<dbReference type="GO" id="GO:0008270">
    <property type="term" value="F:zinc ion binding"/>
    <property type="evidence" value="ECO:0007669"/>
    <property type="project" value="UniProtKB-KW"/>
</dbReference>
<keyword evidence="13" id="KW-1185">Reference proteome</keyword>
<dbReference type="InterPro" id="IPR011124">
    <property type="entry name" value="Znf_CW"/>
</dbReference>
<comment type="subcellular location">
    <subcellularLocation>
        <location evidence="1">Nucleus</location>
    </subcellularLocation>
</comment>
<feature type="region of interest" description="Disordered" evidence="9">
    <location>
        <begin position="276"/>
        <end position="321"/>
    </location>
</feature>
<evidence type="ECO:0000313" key="13">
    <source>
        <dbReference type="Proteomes" id="UP000236161"/>
    </source>
</evidence>
<gene>
    <name evidence="12" type="ORF">AXF42_Ash019799</name>
</gene>
<dbReference type="GO" id="GO:0005634">
    <property type="term" value="C:nucleus"/>
    <property type="evidence" value="ECO:0007669"/>
    <property type="project" value="UniProtKB-SubCell"/>
</dbReference>
<dbReference type="AlphaFoldDB" id="A0A2I0AA82"/>
<dbReference type="Gene3D" id="3.30.40.100">
    <property type="match status" value="1"/>
</dbReference>
<keyword evidence="5" id="KW-0805">Transcription regulation</keyword>
<dbReference type="EMBL" id="KZ452007">
    <property type="protein sequence ID" value="PKA52415.1"/>
    <property type="molecule type" value="Genomic_DNA"/>
</dbReference>
<keyword evidence="7" id="KW-0804">Transcription</keyword>
<evidence type="ECO:0000259" key="10">
    <source>
        <dbReference type="PROSITE" id="PS50863"/>
    </source>
</evidence>
<organism evidence="12 13">
    <name type="scientific">Apostasia shenzhenica</name>
    <dbReference type="NCBI Taxonomy" id="1088818"/>
    <lineage>
        <taxon>Eukaryota</taxon>
        <taxon>Viridiplantae</taxon>
        <taxon>Streptophyta</taxon>
        <taxon>Embryophyta</taxon>
        <taxon>Tracheophyta</taxon>
        <taxon>Spermatophyta</taxon>
        <taxon>Magnoliopsida</taxon>
        <taxon>Liliopsida</taxon>
        <taxon>Asparagales</taxon>
        <taxon>Orchidaceae</taxon>
        <taxon>Apostasioideae</taxon>
        <taxon>Apostasia</taxon>
    </lineage>
</organism>
<dbReference type="FunFam" id="2.40.330.10:FF:000006">
    <property type="entry name" value="B3 domain-containing transcription repressor VAL1"/>
    <property type="match status" value="1"/>
</dbReference>
<dbReference type="PANTHER" id="PTHR46245:SF10">
    <property type="entry name" value="B3 DOMAIN-CONTAINING TRANSCRIPTION FACTOR VAL3"/>
    <property type="match status" value="1"/>
</dbReference>
<keyword evidence="4" id="KW-0862">Zinc</keyword>
<dbReference type="Gene3D" id="2.40.330.10">
    <property type="entry name" value="DNA-binding pseudobarrel domain"/>
    <property type="match status" value="1"/>
</dbReference>
<feature type="region of interest" description="Disordered" evidence="9">
    <location>
        <begin position="527"/>
        <end position="549"/>
    </location>
</feature>
<dbReference type="InterPro" id="IPR057743">
    <property type="entry name" value="Zfn_VAL1-3_N"/>
</dbReference>
<evidence type="ECO:0000256" key="1">
    <source>
        <dbReference type="ARBA" id="ARBA00004123"/>
    </source>
</evidence>
<proteinExistence type="predicted"/>
<feature type="region of interest" description="Disordered" evidence="9">
    <location>
        <begin position="909"/>
        <end position="939"/>
    </location>
</feature>
<feature type="compositionally biased region" description="Polar residues" evidence="9">
    <location>
        <begin position="574"/>
        <end position="583"/>
    </location>
</feature>
<feature type="domain" description="TF-B3" evidence="10">
    <location>
        <begin position="428"/>
        <end position="529"/>
    </location>
</feature>
<feature type="domain" description="CW-type" evidence="11">
    <location>
        <begin position="684"/>
        <end position="734"/>
    </location>
</feature>
<dbReference type="Pfam" id="PF02362">
    <property type="entry name" value="B3"/>
    <property type="match status" value="1"/>
</dbReference>
<evidence type="ECO:0000256" key="6">
    <source>
        <dbReference type="ARBA" id="ARBA00023125"/>
    </source>
</evidence>
<dbReference type="GO" id="GO:0006355">
    <property type="term" value="P:regulation of DNA-templated transcription"/>
    <property type="evidence" value="ECO:0007669"/>
    <property type="project" value="UniProtKB-ARBA"/>
</dbReference>